<accession>A0A1Y2DSS7</accession>
<dbReference type="RefSeq" id="XP_040713792.1">
    <property type="nucleotide sequence ID" value="XM_040860743.1"/>
</dbReference>
<dbReference type="InParanoid" id="A0A1Y2DSS7"/>
<name>A0A1Y2DSS7_9PEZI</name>
<dbReference type="EMBL" id="MCFJ01000010">
    <property type="protein sequence ID" value="ORY61715.1"/>
    <property type="molecule type" value="Genomic_DNA"/>
</dbReference>
<dbReference type="Proteomes" id="UP000193689">
    <property type="component" value="Unassembled WGS sequence"/>
</dbReference>
<evidence type="ECO:0000313" key="1">
    <source>
        <dbReference type="EMBL" id="ORY61715.1"/>
    </source>
</evidence>
<keyword evidence="2" id="KW-1185">Reference proteome</keyword>
<organism evidence="1 2">
    <name type="scientific">Pseudomassariella vexata</name>
    <dbReference type="NCBI Taxonomy" id="1141098"/>
    <lineage>
        <taxon>Eukaryota</taxon>
        <taxon>Fungi</taxon>
        <taxon>Dikarya</taxon>
        <taxon>Ascomycota</taxon>
        <taxon>Pezizomycotina</taxon>
        <taxon>Sordariomycetes</taxon>
        <taxon>Xylariomycetidae</taxon>
        <taxon>Amphisphaeriales</taxon>
        <taxon>Pseudomassariaceae</taxon>
        <taxon>Pseudomassariella</taxon>
    </lineage>
</organism>
<dbReference type="AlphaFoldDB" id="A0A1Y2DSS7"/>
<gene>
    <name evidence="1" type="ORF">BCR38DRAFT_440953</name>
</gene>
<dbReference type="GeneID" id="63776955"/>
<proteinExistence type="predicted"/>
<protein>
    <submittedName>
        <fullName evidence="1">Uncharacterized protein</fullName>
    </submittedName>
</protein>
<comment type="caution">
    <text evidence="1">The sequence shown here is derived from an EMBL/GenBank/DDBJ whole genome shotgun (WGS) entry which is preliminary data.</text>
</comment>
<reference evidence="1 2" key="1">
    <citation type="submission" date="2016-07" db="EMBL/GenBank/DDBJ databases">
        <title>Pervasive Adenine N6-methylation of Active Genes in Fungi.</title>
        <authorList>
            <consortium name="DOE Joint Genome Institute"/>
            <person name="Mondo S.J."/>
            <person name="Dannebaum R.O."/>
            <person name="Kuo R.C."/>
            <person name="Labutti K."/>
            <person name="Haridas S."/>
            <person name="Kuo A."/>
            <person name="Salamov A."/>
            <person name="Ahrendt S.R."/>
            <person name="Lipzen A."/>
            <person name="Sullivan W."/>
            <person name="Andreopoulos W.B."/>
            <person name="Clum A."/>
            <person name="Lindquist E."/>
            <person name="Daum C."/>
            <person name="Ramamoorthy G.K."/>
            <person name="Gryganskyi A."/>
            <person name="Culley D."/>
            <person name="Magnuson J.K."/>
            <person name="James T.Y."/>
            <person name="O'Malley M.A."/>
            <person name="Stajich J.E."/>
            <person name="Spatafora J.W."/>
            <person name="Visel A."/>
            <person name="Grigoriev I.V."/>
        </authorList>
    </citation>
    <scope>NUCLEOTIDE SEQUENCE [LARGE SCALE GENOMIC DNA]</scope>
    <source>
        <strain evidence="1 2">CBS 129021</strain>
    </source>
</reference>
<evidence type="ECO:0000313" key="2">
    <source>
        <dbReference type="Proteomes" id="UP000193689"/>
    </source>
</evidence>
<sequence>MCLSTLPSTRPQLSKLNQPLHRPLMPIPHSLHLGHILRPNLLDLPPLVLTLLPNLVKHVIQLPHLTGQPPNPSLELRVLLLQLRRPALGFFKLCGLQLQIATQLGQLFRFPASEFEKLCGLLVDALLQADDLVGLGTGRAADLVHYVVGLAAGHRVSEFPAVVQSPGS</sequence>